<evidence type="ECO:0000313" key="2">
    <source>
        <dbReference type="Proteomes" id="UP000032180"/>
    </source>
</evidence>
<proteinExistence type="predicted"/>
<name>A0A0D9VI75_9ORYZ</name>
<dbReference type="Proteomes" id="UP000032180">
    <property type="component" value="Chromosome 2"/>
</dbReference>
<keyword evidence="2" id="KW-1185">Reference proteome</keyword>
<sequence length="83" mass="8786">METWSGVLVDPTRDTSTILSSPPRVFVTKAGASRTRFRRASPPEPYLLSQILALLLLLLPLPPPTPTTTLAAATSSDLCAAAP</sequence>
<protein>
    <submittedName>
        <fullName evidence="1">Uncharacterized protein</fullName>
    </submittedName>
</protein>
<reference evidence="1" key="3">
    <citation type="submission" date="2015-04" db="UniProtKB">
        <authorList>
            <consortium name="EnsemblPlants"/>
        </authorList>
    </citation>
    <scope>IDENTIFICATION</scope>
</reference>
<evidence type="ECO:0000313" key="1">
    <source>
        <dbReference type="EnsemblPlants" id="LPERR02G19380.1"/>
    </source>
</evidence>
<reference evidence="2" key="2">
    <citation type="submission" date="2013-12" db="EMBL/GenBank/DDBJ databases">
        <authorList>
            <person name="Yu Y."/>
            <person name="Lee S."/>
            <person name="de Baynast K."/>
            <person name="Wissotski M."/>
            <person name="Liu L."/>
            <person name="Talag J."/>
            <person name="Goicoechea J."/>
            <person name="Angelova A."/>
            <person name="Jetty R."/>
            <person name="Kudrna D."/>
            <person name="Golser W."/>
            <person name="Rivera L."/>
            <person name="Zhang J."/>
            <person name="Wing R."/>
        </authorList>
    </citation>
    <scope>NUCLEOTIDE SEQUENCE</scope>
</reference>
<dbReference type="AlphaFoldDB" id="A0A0D9VI75"/>
<reference evidence="1 2" key="1">
    <citation type="submission" date="2012-08" db="EMBL/GenBank/DDBJ databases">
        <title>Oryza genome evolution.</title>
        <authorList>
            <person name="Wing R.A."/>
        </authorList>
    </citation>
    <scope>NUCLEOTIDE SEQUENCE</scope>
</reference>
<dbReference type="EnsemblPlants" id="LPERR02G19380.1">
    <property type="protein sequence ID" value="LPERR02G19380.1"/>
    <property type="gene ID" value="LPERR02G19380"/>
</dbReference>
<dbReference type="HOGENOM" id="CLU_2545914_0_0_1"/>
<dbReference type="Gramene" id="LPERR02G19380.1">
    <property type="protein sequence ID" value="LPERR02G19380.1"/>
    <property type="gene ID" value="LPERR02G19380"/>
</dbReference>
<organism evidence="1 2">
    <name type="scientific">Leersia perrieri</name>
    <dbReference type="NCBI Taxonomy" id="77586"/>
    <lineage>
        <taxon>Eukaryota</taxon>
        <taxon>Viridiplantae</taxon>
        <taxon>Streptophyta</taxon>
        <taxon>Embryophyta</taxon>
        <taxon>Tracheophyta</taxon>
        <taxon>Spermatophyta</taxon>
        <taxon>Magnoliopsida</taxon>
        <taxon>Liliopsida</taxon>
        <taxon>Poales</taxon>
        <taxon>Poaceae</taxon>
        <taxon>BOP clade</taxon>
        <taxon>Oryzoideae</taxon>
        <taxon>Oryzeae</taxon>
        <taxon>Oryzinae</taxon>
        <taxon>Leersia</taxon>
    </lineage>
</organism>
<accession>A0A0D9VI75</accession>